<dbReference type="InterPro" id="IPR001452">
    <property type="entry name" value="SH3_domain"/>
</dbReference>
<feature type="compositionally biased region" description="Basic residues" evidence="3">
    <location>
        <begin position="372"/>
        <end position="384"/>
    </location>
</feature>
<keyword evidence="1 2" id="KW-0728">SH3 domain</keyword>
<protein>
    <submittedName>
        <fullName evidence="6">PDZ domain-containing protein</fullName>
    </submittedName>
</protein>
<dbReference type="SUPFAM" id="SSF50156">
    <property type="entry name" value="PDZ domain-like"/>
    <property type="match status" value="1"/>
</dbReference>
<dbReference type="SMART" id="SM00326">
    <property type="entry name" value="SH3"/>
    <property type="match status" value="1"/>
</dbReference>
<dbReference type="Gene3D" id="2.30.30.40">
    <property type="entry name" value="SH3 Domains"/>
    <property type="match status" value="1"/>
</dbReference>
<dbReference type="Pfam" id="PF07653">
    <property type="entry name" value="SH3_2"/>
    <property type="match status" value="1"/>
</dbReference>
<dbReference type="InterPro" id="IPR036034">
    <property type="entry name" value="PDZ_sf"/>
</dbReference>
<organism evidence="6">
    <name type="scientific">Echinostoma caproni</name>
    <dbReference type="NCBI Taxonomy" id="27848"/>
    <lineage>
        <taxon>Eukaryota</taxon>
        <taxon>Metazoa</taxon>
        <taxon>Spiralia</taxon>
        <taxon>Lophotrochozoa</taxon>
        <taxon>Platyhelminthes</taxon>
        <taxon>Trematoda</taxon>
        <taxon>Digenea</taxon>
        <taxon>Plagiorchiida</taxon>
        <taxon>Echinostomata</taxon>
        <taxon>Echinostomatoidea</taxon>
        <taxon>Echinostomatidae</taxon>
        <taxon>Echinostoma</taxon>
    </lineage>
</organism>
<dbReference type="InterPro" id="IPR001478">
    <property type="entry name" value="PDZ"/>
</dbReference>
<evidence type="ECO:0000259" key="4">
    <source>
        <dbReference type="PROSITE" id="PS50002"/>
    </source>
</evidence>
<evidence type="ECO:0000313" key="6">
    <source>
        <dbReference type="WBParaSite" id="ECPE_0000781001-mRNA-1"/>
    </source>
</evidence>
<dbReference type="PROSITE" id="PS50002">
    <property type="entry name" value="SH3"/>
    <property type="match status" value="1"/>
</dbReference>
<dbReference type="SUPFAM" id="SSF50044">
    <property type="entry name" value="SH3-domain"/>
    <property type="match status" value="1"/>
</dbReference>
<reference evidence="6" key="1">
    <citation type="submission" date="2016-06" db="UniProtKB">
        <authorList>
            <consortium name="WormBaseParasite"/>
        </authorList>
    </citation>
    <scope>IDENTIFICATION</scope>
</reference>
<feature type="region of interest" description="Disordered" evidence="3">
    <location>
        <begin position="366"/>
        <end position="394"/>
    </location>
</feature>
<feature type="domain" description="SH3" evidence="4">
    <location>
        <begin position="136"/>
        <end position="213"/>
    </location>
</feature>
<dbReference type="SMART" id="SM00228">
    <property type="entry name" value="PDZ"/>
    <property type="match status" value="1"/>
</dbReference>
<dbReference type="Pfam" id="PF00595">
    <property type="entry name" value="PDZ"/>
    <property type="match status" value="1"/>
</dbReference>
<dbReference type="AlphaFoldDB" id="A0A183ALF6"/>
<evidence type="ECO:0000256" key="1">
    <source>
        <dbReference type="ARBA" id="ARBA00022443"/>
    </source>
</evidence>
<dbReference type="Gene3D" id="2.30.42.10">
    <property type="match status" value="1"/>
</dbReference>
<dbReference type="PROSITE" id="PS50106">
    <property type="entry name" value="PDZ"/>
    <property type="match status" value="1"/>
</dbReference>
<dbReference type="InterPro" id="IPR036028">
    <property type="entry name" value="SH3-like_dom_sf"/>
</dbReference>
<dbReference type="Gene3D" id="3.40.50.300">
    <property type="entry name" value="P-loop containing nucleotide triphosphate hydrolases"/>
    <property type="match status" value="1"/>
</dbReference>
<evidence type="ECO:0000256" key="3">
    <source>
        <dbReference type="SAM" id="MobiDB-lite"/>
    </source>
</evidence>
<name>A0A183ALF6_9TREM</name>
<feature type="region of interest" description="Disordered" evidence="3">
    <location>
        <begin position="229"/>
        <end position="262"/>
    </location>
</feature>
<feature type="compositionally biased region" description="Low complexity" evidence="3">
    <location>
        <begin position="298"/>
        <end position="309"/>
    </location>
</feature>
<evidence type="ECO:0000256" key="2">
    <source>
        <dbReference type="PROSITE-ProRule" id="PRU00192"/>
    </source>
</evidence>
<dbReference type="WBParaSite" id="ECPE_0000781001-mRNA-1">
    <property type="protein sequence ID" value="ECPE_0000781001-mRNA-1"/>
    <property type="gene ID" value="ECPE_0000781001"/>
</dbReference>
<feature type="domain" description="PDZ" evidence="5">
    <location>
        <begin position="47"/>
        <end position="127"/>
    </location>
</feature>
<accession>A0A183ALF6</accession>
<dbReference type="InterPro" id="IPR050716">
    <property type="entry name" value="MAGUK"/>
</dbReference>
<sequence>LGTGKSAPVAEPDPTIEYSVVPGCYAKLAYDEQGRDSYSEQGVRLKYVVLQKGDNEFLGATVRSERRSIIIARIVNGGLAQKTALLHEGDELLSANGIELLGKDLNTVTEILGSLRGQVVLLVAPSADPYSKAPRGGIIHLRALFTYEPEEDRYLACQELGLPFIKGDLVHVTGRNDPNWWQAYRSDDDNGLTGAVGTLAGLIPSPIYQRQRAILRLQYWLDHGTEDIELEEEPSDTENVGPDTDSLSVQSPEGTDKKSTGKRFLGMKLSFLDKRNKPARSKTDTVSTTTPAPPAPTQPGTENATTASTTEDEDDRAPCLINSALLSSIYAGRLSGHTKPSTQLTEGAMDEWSAAGPVWGQHGYEARSARGTGHRRRRLGRKSSNKSVGTCLPGVRGKKVGQHQYFPSLAPVPDASLQNEEDPVAWLDQEVKHGFMRHPSLWTYEPVAQYLPQPLRRRPLIFVGPAHVGRHQLMQRLIQEDPDRFCPAAIRMFLPTITICCITTC</sequence>
<feature type="region of interest" description="Disordered" evidence="3">
    <location>
        <begin position="275"/>
        <end position="314"/>
    </location>
</feature>
<dbReference type="PANTHER" id="PTHR23122">
    <property type="entry name" value="MEMBRANE-ASSOCIATED GUANYLATE KINASE MAGUK"/>
    <property type="match status" value="1"/>
</dbReference>
<evidence type="ECO:0000259" key="5">
    <source>
        <dbReference type="PROSITE" id="PS50106"/>
    </source>
</evidence>
<proteinExistence type="predicted"/>
<dbReference type="InterPro" id="IPR027417">
    <property type="entry name" value="P-loop_NTPase"/>
</dbReference>